<keyword evidence="1" id="KW-0805">Transcription regulation</keyword>
<dbReference type="GO" id="GO:0003700">
    <property type="term" value="F:DNA-binding transcription factor activity"/>
    <property type="evidence" value="ECO:0007669"/>
    <property type="project" value="InterPro"/>
</dbReference>
<name>A0A3L7ISY7_9MICO</name>
<dbReference type="PROSITE" id="PS52050">
    <property type="entry name" value="WYL"/>
    <property type="match status" value="1"/>
</dbReference>
<evidence type="ECO:0000259" key="5">
    <source>
        <dbReference type="PROSITE" id="PS51000"/>
    </source>
</evidence>
<dbReference type="Pfam" id="PF08279">
    <property type="entry name" value="HTH_11"/>
    <property type="match status" value="1"/>
</dbReference>
<keyword evidence="2" id="KW-0238">DNA-binding</keyword>
<feature type="region of interest" description="Disordered" evidence="4">
    <location>
        <begin position="316"/>
        <end position="343"/>
    </location>
</feature>
<dbReference type="PROSITE" id="PS00894">
    <property type="entry name" value="HTH_DEOR_1"/>
    <property type="match status" value="1"/>
</dbReference>
<evidence type="ECO:0000256" key="3">
    <source>
        <dbReference type="ARBA" id="ARBA00023163"/>
    </source>
</evidence>
<protein>
    <submittedName>
        <fullName evidence="6">WYL domain-containing protein</fullName>
    </submittedName>
</protein>
<evidence type="ECO:0000256" key="2">
    <source>
        <dbReference type="ARBA" id="ARBA00023125"/>
    </source>
</evidence>
<evidence type="ECO:0000313" key="7">
    <source>
        <dbReference type="Proteomes" id="UP000282460"/>
    </source>
</evidence>
<dbReference type="EMBL" id="RCWJ01000004">
    <property type="protein sequence ID" value="RLQ81358.1"/>
    <property type="molecule type" value="Genomic_DNA"/>
</dbReference>
<dbReference type="AlphaFoldDB" id="A0A3L7ISY7"/>
<dbReference type="InterPro" id="IPR036390">
    <property type="entry name" value="WH_DNA-bd_sf"/>
</dbReference>
<dbReference type="InterPro" id="IPR051534">
    <property type="entry name" value="CBASS_pafABC_assoc_protein"/>
</dbReference>
<dbReference type="RefSeq" id="WP_121660268.1">
    <property type="nucleotide sequence ID" value="NZ_BMEK01000003.1"/>
</dbReference>
<evidence type="ECO:0000313" key="6">
    <source>
        <dbReference type="EMBL" id="RLQ81358.1"/>
    </source>
</evidence>
<keyword evidence="7" id="KW-1185">Reference proteome</keyword>
<dbReference type="GO" id="GO:0003677">
    <property type="term" value="F:DNA binding"/>
    <property type="evidence" value="ECO:0007669"/>
    <property type="project" value="UniProtKB-KW"/>
</dbReference>
<dbReference type="InterPro" id="IPR036388">
    <property type="entry name" value="WH-like_DNA-bd_sf"/>
</dbReference>
<dbReference type="PROSITE" id="PS51000">
    <property type="entry name" value="HTH_DEOR_2"/>
    <property type="match status" value="1"/>
</dbReference>
<reference evidence="6 7" key="1">
    <citation type="submission" date="2018-10" db="EMBL/GenBank/DDBJ databases">
        <authorList>
            <person name="Li J."/>
        </authorList>
    </citation>
    <scope>NUCLEOTIDE SEQUENCE [LARGE SCALE GENOMIC DNA]</scope>
    <source>
        <strain evidence="6 7">ZD1-4</strain>
    </source>
</reference>
<dbReference type="InterPro" id="IPR013196">
    <property type="entry name" value="HTH_11"/>
</dbReference>
<dbReference type="Gene3D" id="1.10.10.10">
    <property type="entry name" value="Winged helix-like DNA-binding domain superfamily/Winged helix DNA-binding domain"/>
    <property type="match status" value="1"/>
</dbReference>
<dbReference type="InterPro" id="IPR001034">
    <property type="entry name" value="DeoR_HTH"/>
</dbReference>
<proteinExistence type="predicted"/>
<evidence type="ECO:0000256" key="4">
    <source>
        <dbReference type="SAM" id="MobiDB-lite"/>
    </source>
</evidence>
<dbReference type="InterPro" id="IPR026881">
    <property type="entry name" value="WYL_dom"/>
</dbReference>
<gene>
    <name evidence="6" type="ORF">D9V28_13420</name>
</gene>
<organism evidence="6 7">
    <name type="scientific">Mycetocola zhadangensis</name>
    <dbReference type="NCBI Taxonomy" id="1164595"/>
    <lineage>
        <taxon>Bacteria</taxon>
        <taxon>Bacillati</taxon>
        <taxon>Actinomycetota</taxon>
        <taxon>Actinomycetes</taxon>
        <taxon>Micrococcales</taxon>
        <taxon>Microbacteriaceae</taxon>
        <taxon>Mycetocola</taxon>
    </lineage>
</organism>
<dbReference type="OrthoDB" id="8555652at2"/>
<evidence type="ECO:0000256" key="1">
    <source>
        <dbReference type="ARBA" id="ARBA00023015"/>
    </source>
</evidence>
<dbReference type="PANTHER" id="PTHR34580:SF3">
    <property type="entry name" value="PROTEIN PAFB"/>
    <property type="match status" value="1"/>
</dbReference>
<feature type="domain" description="HTH deoR-type" evidence="5">
    <location>
        <begin position="4"/>
        <end position="59"/>
    </location>
</feature>
<dbReference type="SUPFAM" id="SSF46785">
    <property type="entry name" value="Winged helix' DNA-binding domain"/>
    <property type="match status" value="1"/>
</dbReference>
<dbReference type="Pfam" id="PF13280">
    <property type="entry name" value="WYL"/>
    <property type="match status" value="1"/>
</dbReference>
<comment type="caution">
    <text evidence="6">The sequence shown here is derived from an EMBL/GenBank/DDBJ whole genome shotgun (WGS) entry which is preliminary data.</text>
</comment>
<dbReference type="InterPro" id="IPR018356">
    <property type="entry name" value="Tscrpt_reg_HTH_DeoR_CS"/>
</dbReference>
<dbReference type="Proteomes" id="UP000282460">
    <property type="component" value="Unassembled WGS sequence"/>
</dbReference>
<accession>A0A3L7ISY7</accession>
<dbReference type="PANTHER" id="PTHR34580">
    <property type="match status" value="1"/>
</dbReference>
<sequence length="343" mass="38227">MSETTSRTLELLALLQTHRHWPSRELASRLDVTARTLRRDVDRLRSLGYRVTATRGSIGGYQLEAGSELPPLLLDDEEAVAMAIGLRAYATEGIAGGEVTALTALAKLEHLLPSELRRQVNALSAHVQPMRRDSPQVSAELLGHLALVCRDRDRIRFHYESRDGTASERLVEPHSIVSSSRHWFLVAWDVTRADWRTFRIDRISRYFNTRVRFSPRELPAEDAAEFITVAVSQLAAVRQHADVILDQPLTAMRAWFGPWAAGAEAVDETHTRWPIGGESFEALIASLAWIEPGVNYRIEGNPGFVDYLEETSRRMLRAASGGSERSDPPGVGRGSGADDITKR</sequence>
<keyword evidence="3" id="KW-0804">Transcription</keyword>